<name>A0A6S8CSF1_9STRA</name>
<feature type="repeat" description="TPR" evidence="3">
    <location>
        <begin position="282"/>
        <end position="315"/>
    </location>
</feature>
<evidence type="ECO:0000313" key="5">
    <source>
        <dbReference type="EMBL" id="CAE0437930.1"/>
    </source>
</evidence>
<evidence type="ECO:0000256" key="3">
    <source>
        <dbReference type="PROSITE-ProRule" id="PRU00339"/>
    </source>
</evidence>
<evidence type="ECO:0000256" key="2">
    <source>
        <dbReference type="ARBA" id="ARBA00022803"/>
    </source>
</evidence>
<evidence type="ECO:0000313" key="4">
    <source>
        <dbReference type="EMBL" id="CAE0437929.1"/>
    </source>
</evidence>
<dbReference type="SMART" id="SM00028">
    <property type="entry name" value="TPR"/>
    <property type="match status" value="2"/>
</dbReference>
<keyword evidence="1" id="KW-0677">Repeat</keyword>
<dbReference type="Gene3D" id="1.25.40.10">
    <property type="entry name" value="Tetratricopeptide repeat domain"/>
    <property type="match status" value="2"/>
</dbReference>
<dbReference type="InterPro" id="IPR011990">
    <property type="entry name" value="TPR-like_helical_dom_sf"/>
</dbReference>
<evidence type="ECO:0008006" key="6">
    <source>
        <dbReference type="Google" id="ProtNLM"/>
    </source>
</evidence>
<proteinExistence type="predicted"/>
<dbReference type="SUPFAM" id="SSF48452">
    <property type="entry name" value="TPR-like"/>
    <property type="match status" value="2"/>
</dbReference>
<sequence length="358" mass="40083">MFVGCALTLSSRSSSRLKGVWQIKKLAGSNLHKWCYGINRENAKAAFSQRSQNMFQSYFNEKSKARFFCTKDSNSESFDADNVIGVKSYKKGFQTAEEAKESDLAEKQMLVRELYAQNNLDKAVATASECVELASSIFGKQHPVYASSLNNLALLNKEIGNYTAAIDNYSQSIGIYKEIIGYEHESTATAMNNLAETYKTYGDRSKGMQKHQLYLNSLDLLHDVLAVRKKLLGEASPLTGSTMQTLGRVLYFLGNKEEGTKNVLEGAKVIEAAVGEEDPRAATAWNNVGYHLKIEGKFDEALPWYEKAHNLREKLYGSQHMHTIMVKNNLAELYHANGDTNKATKLQKEILEGLETRN</sequence>
<dbReference type="EMBL" id="HBIN01010918">
    <property type="protein sequence ID" value="CAE0437930.1"/>
    <property type="molecule type" value="Transcribed_RNA"/>
</dbReference>
<dbReference type="EMBL" id="HBIN01010917">
    <property type="protein sequence ID" value="CAE0437929.1"/>
    <property type="molecule type" value="Transcribed_RNA"/>
</dbReference>
<reference evidence="4" key="1">
    <citation type="submission" date="2021-01" db="EMBL/GenBank/DDBJ databases">
        <authorList>
            <person name="Corre E."/>
            <person name="Pelletier E."/>
            <person name="Niang G."/>
            <person name="Scheremetjew M."/>
            <person name="Finn R."/>
            <person name="Kale V."/>
            <person name="Holt S."/>
            <person name="Cochrane G."/>
            <person name="Meng A."/>
            <person name="Brown T."/>
            <person name="Cohen L."/>
        </authorList>
    </citation>
    <scope>NUCLEOTIDE SEQUENCE</scope>
    <source>
        <strain evidence="4">GSBS06</strain>
    </source>
</reference>
<dbReference type="PROSITE" id="PS50005">
    <property type="entry name" value="TPR"/>
    <property type="match status" value="1"/>
</dbReference>
<dbReference type="PANTHER" id="PTHR45641">
    <property type="entry name" value="TETRATRICOPEPTIDE REPEAT PROTEIN (AFU_ORTHOLOGUE AFUA_6G03870)"/>
    <property type="match status" value="1"/>
</dbReference>
<dbReference type="InterPro" id="IPR019734">
    <property type="entry name" value="TPR_rpt"/>
</dbReference>
<dbReference type="Pfam" id="PF13424">
    <property type="entry name" value="TPR_12"/>
    <property type="match status" value="2"/>
</dbReference>
<keyword evidence="2 3" id="KW-0802">TPR repeat</keyword>
<protein>
    <recommendedName>
        <fullName evidence="6">MalT-like TPR region domain-containing protein</fullName>
    </recommendedName>
</protein>
<dbReference type="PANTHER" id="PTHR45641:SF19">
    <property type="entry name" value="NEPHROCYSTIN-3"/>
    <property type="match status" value="1"/>
</dbReference>
<organism evidence="4">
    <name type="scientific">Aplanochytrium stocchinoi</name>
    <dbReference type="NCBI Taxonomy" id="215587"/>
    <lineage>
        <taxon>Eukaryota</taxon>
        <taxon>Sar</taxon>
        <taxon>Stramenopiles</taxon>
        <taxon>Bigyra</taxon>
        <taxon>Labyrinthulomycetes</taxon>
        <taxon>Thraustochytrida</taxon>
        <taxon>Thraustochytriidae</taxon>
        <taxon>Aplanochytrium</taxon>
    </lineage>
</organism>
<accession>A0A6S8CSF1</accession>
<evidence type="ECO:0000256" key="1">
    <source>
        <dbReference type="ARBA" id="ARBA00022737"/>
    </source>
</evidence>
<gene>
    <name evidence="4" type="ORF">ASTO00021_LOCUS8182</name>
    <name evidence="5" type="ORF">ASTO00021_LOCUS8183</name>
</gene>
<dbReference type="AlphaFoldDB" id="A0A6S8CSF1"/>